<reference evidence="3" key="1">
    <citation type="journal article" date="2017" name="Nat. Microbiol.">
        <title>Global analysis of biosynthetic gene clusters reveals vast potential of secondary metabolite production in Penicillium species.</title>
        <authorList>
            <person name="Nielsen J.C."/>
            <person name="Grijseels S."/>
            <person name="Prigent S."/>
            <person name="Ji B."/>
            <person name="Dainat J."/>
            <person name="Nielsen K.F."/>
            <person name="Frisvad J.C."/>
            <person name="Workman M."/>
            <person name="Nielsen J."/>
        </authorList>
    </citation>
    <scope>NUCLEOTIDE SEQUENCE [LARGE SCALE GENOMIC DNA]</scope>
    <source>
        <strain evidence="3">IBT 14082</strain>
    </source>
</reference>
<dbReference type="SUPFAM" id="SSF51126">
    <property type="entry name" value="Pectin lyase-like"/>
    <property type="match status" value="1"/>
</dbReference>
<name>A0A1V6SYX6_9EURO</name>
<dbReference type="InterPro" id="IPR011050">
    <property type="entry name" value="Pectin_lyase_fold/virulence"/>
</dbReference>
<organism evidence="2 3">
    <name type="scientific">Penicillium flavigenum</name>
    <dbReference type="NCBI Taxonomy" id="254877"/>
    <lineage>
        <taxon>Eukaryota</taxon>
        <taxon>Fungi</taxon>
        <taxon>Dikarya</taxon>
        <taxon>Ascomycota</taxon>
        <taxon>Pezizomycotina</taxon>
        <taxon>Eurotiomycetes</taxon>
        <taxon>Eurotiomycetidae</taxon>
        <taxon>Eurotiales</taxon>
        <taxon>Aspergillaceae</taxon>
        <taxon>Penicillium</taxon>
    </lineage>
</organism>
<comment type="caution">
    <text evidence="2">The sequence shown here is derived from an EMBL/GenBank/DDBJ whole genome shotgun (WGS) entry which is preliminary data.</text>
</comment>
<gene>
    <name evidence="2" type="ORF">PENFLA_c019G10317</name>
</gene>
<dbReference type="EMBL" id="MLQL01000019">
    <property type="protein sequence ID" value="OQE19278.1"/>
    <property type="molecule type" value="Genomic_DNA"/>
</dbReference>
<keyword evidence="3" id="KW-1185">Reference proteome</keyword>
<accession>A0A1V6SYX6</accession>
<evidence type="ECO:0000313" key="3">
    <source>
        <dbReference type="Proteomes" id="UP000191342"/>
    </source>
</evidence>
<evidence type="ECO:0000259" key="1">
    <source>
        <dbReference type="Pfam" id="PF12708"/>
    </source>
</evidence>
<sequence>MTQRGSSPFAPSGYKVWRNVKEYGAKGDGVTDDTVAINRAISDGGRCGANCGSSTIYPAYYNTQLIGDPLELPTILAVSSFVGLGVSTSDVYIGDQEEWYININNFLCSVRNFKVDITRTDQGAYVCAVHWQVAQGSSLKELEIYMTQDASTTQQ</sequence>
<dbReference type="InterPro" id="IPR024535">
    <property type="entry name" value="RHGA/B-epi-like_pectate_lyase"/>
</dbReference>
<protein>
    <recommendedName>
        <fullName evidence="1">Rhamnogalacturonase A/B/Epimerase-like pectate lyase domain-containing protein</fullName>
    </recommendedName>
</protein>
<proteinExistence type="predicted"/>
<dbReference type="Pfam" id="PF12708">
    <property type="entry name" value="Pect-lyase_RHGA_epim"/>
    <property type="match status" value="1"/>
</dbReference>
<dbReference type="Proteomes" id="UP000191342">
    <property type="component" value="Unassembled WGS sequence"/>
</dbReference>
<dbReference type="InterPro" id="IPR012334">
    <property type="entry name" value="Pectin_lyas_fold"/>
</dbReference>
<dbReference type="Gene3D" id="2.160.20.10">
    <property type="entry name" value="Single-stranded right-handed beta-helix, Pectin lyase-like"/>
    <property type="match status" value="1"/>
</dbReference>
<dbReference type="STRING" id="254877.A0A1V6SYX6"/>
<dbReference type="AlphaFoldDB" id="A0A1V6SYX6"/>
<dbReference type="OrthoDB" id="1046782at2759"/>
<evidence type="ECO:0000313" key="2">
    <source>
        <dbReference type="EMBL" id="OQE19278.1"/>
    </source>
</evidence>
<feature type="domain" description="Rhamnogalacturonase A/B/Epimerase-like pectate lyase" evidence="1">
    <location>
        <begin position="17"/>
        <end position="154"/>
    </location>
</feature>